<keyword evidence="2 4" id="KW-0808">Transferase</keyword>
<proteinExistence type="inferred from homology"/>
<dbReference type="Pfam" id="PF01648">
    <property type="entry name" value="ACPS"/>
    <property type="match status" value="1"/>
</dbReference>
<dbReference type="InterPro" id="IPR008278">
    <property type="entry name" value="4-PPantetheinyl_Trfase_dom"/>
</dbReference>
<dbReference type="PANTHER" id="PTHR12215:SF10">
    <property type="entry name" value="L-AMINOADIPATE-SEMIALDEHYDE DEHYDROGENASE-PHOSPHOPANTETHEINYL TRANSFERASE"/>
    <property type="match status" value="1"/>
</dbReference>
<keyword evidence="5" id="KW-1185">Reference proteome</keyword>
<dbReference type="Gene3D" id="3.90.470.20">
    <property type="entry name" value="4'-phosphopantetheinyl transferase domain"/>
    <property type="match status" value="1"/>
</dbReference>
<dbReference type="KEGG" id="taqu:KDW03_07045"/>
<organism evidence="4 5">
    <name type="scientific">Thermospira aquatica</name>
    <dbReference type="NCBI Taxonomy" id="2828656"/>
    <lineage>
        <taxon>Bacteria</taxon>
        <taxon>Pseudomonadati</taxon>
        <taxon>Spirochaetota</taxon>
        <taxon>Spirochaetia</taxon>
        <taxon>Brevinematales</taxon>
        <taxon>Thermospiraceae</taxon>
        <taxon>Thermospira</taxon>
    </lineage>
</organism>
<dbReference type="PANTHER" id="PTHR12215">
    <property type="entry name" value="PHOSPHOPANTETHEINE TRANSFERASE"/>
    <property type="match status" value="1"/>
</dbReference>
<reference evidence="4" key="1">
    <citation type="submission" date="2021-04" db="EMBL/GenBank/DDBJ databases">
        <authorList>
            <person name="Postec A."/>
        </authorList>
    </citation>
    <scope>NUCLEOTIDE SEQUENCE</scope>
    <source>
        <strain evidence="4">F1F22</strain>
    </source>
</reference>
<dbReference type="InterPro" id="IPR050559">
    <property type="entry name" value="P-Pant_transferase_sf"/>
</dbReference>
<protein>
    <submittedName>
        <fullName evidence="4">4'-phosphopantetheinyl transferase superfamily protein</fullName>
    </submittedName>
</protein>
<dbReference type="GO" id="GO:0005829">
    <property type="term" value="C:cytosol"/>
    <property type="evidence" value="ECO:0007669"/>
    <property type="project" value="TreeGrafter"/>
</dbReference>
<evidence type="ECO:0000313" key="5">
    <source>
        <dbReference type="Proteomes" id="UP001056539"/>
    </source>
</evidence>
<dbReference type="GO" id="GO:0008897">
    <property type="term" value="F:holo-[acyl-carrier-protein] synthase activity"/>
    <property type="evidence" value="ECO:0007669"/>
    <property type="project" value="InterPro"/>
</dbReference>
<gene>
    <name evidence="4" type="ORF">KDW03_07045</name>
</gene>
<evidence type="ECO:0000256" key="2">
    <source>
        <dbReference type="ARBA" id="ARBA00022679"/>
    </source>
</evidence>
<dbReference type="GO" id="GO:0000287">
    <property type="term" value="F:magnesium ion binding"/>
    <property type="evidence" value="ECO:0007669"/>
    <property type="project" value="InterPro"/>
</dbReference>
<name>A0AAX3BAH2_9SPIR</name>
<dbReference type="SUPFAM" id="SSF56214">
    <property type="entry name" value="4'-phosphopantetheinyl transferase"/>
    <property type="match status" value="2"/>
</dbReference>
<reference evidence="4" key="2">
    <citation type="submission" date="2022-06" db="EMBL/GenBank/DDBJ databases">
        <title>Thermospira aquatica gen. nov., sp. nov.</title>
        <authorList>
            <person name="Ben Ali Gam Z."/>
            <person name="Labat M."/>
        </authorList>
    </citation>
    <scope>NUCLEOTIDE SEQUENCE</scope>
    <source>
        <strain evidence="4">F1F22</strain>
    </source>
</reference>
<dbReference type="GO" id="GO:0019878">
    <property type="term" value="P:lysine biosynthetic process via aminoadipic acid"/>
    <property type="evidence" value="ECO:0007669"/>
    <property type="project" value="TreeGrafter"/>
</dbReference>
<evidence type="ECO:0000259" key="3">
    <source>
        <dbReference type="Pfam" id="PF01648"/>
    </source>
</evidence>
<dbReference type="EMBL" id="CP073355">
    <property type="protein sequence ID" value="URA09257.1"/>
    <property type="molecule type" value="Genomic_DNA"/>
</dbReference>
<sequence>MDIAILLLPEEQKRPHLSHYARNWAEMLLKAKTQENVVWAVDTYGKPFLASHPHIHFNLAHSGRIVLFGIAEEDIGVDVEFCRPREYSALAKRYFHPIEQAWASINWAERFYEIWTAKESYLKAIGIGIRKKLSSFSVIDENGKLLSPEGSWYFFPLEMGRIVPSYKGCVCTLRPEQPSSIQIWEIKENHFFLSQKIDKTEDFSVL</sequence>
<dbReference type="AlphaFoldDB" id="A0AAX3BAH2"/>
<dbReference type="InterPro" id="IPR037143">
    <property type="entry name" value="4-PPantetheinyl_Trfase_dom_sf"/>
</dbReference>
<comment type="similarity">
    <text evidence="1">Belongs to the P-Pant transferase superfamily. Gsp/Sfp/HetI/AcpT family.</text>
</comment>
<evidence type="ECO:0000256" key="1">
    <source>
        <dbReference type="ARBA" id="ARBA00010990"/>
    </source>
</evidence>
<dbReference type="RefSeq" id="WP_271434383.1">
    <property type="nucleotide sequence ID" value="NZ_CP073355.1"/>
</dbReference>
<feature type="domain" description="4'-phosphopantetheinyl transferase" evidence="3">
    <location>
        <begin position="75"/>
        <end position="143"/>
    </location>
</feature>
<accession>A0AAX3BAH2</accession>
<dbReference type="Proteomes" id="UP001056539">
    <property type="component" value="Chromosome"/>
</dbReference>
<evidence type="ECO:0000313" key="4">
    <source>
        <dbReference type="EMBL" id="URA09257.1"/>
    </source>
</evidence>